<feature type="domain" description="FecR protein" evidence="2">
    <location>
        <begin position="186"/>
        <end position="275"/>
    </location>
</feature>
<dbReference type="EMBL" id="QAAD01000025">
    <property type="protein sequence ID" value="PTN05930.1"/>
    <property type="molecule type" value="Genomic_DNA"/>
</dbReference>
<keyword evidence="1" id="KW-0472">Membrane</keyword>
<evidence type="ECO:0000256" key="1">
    <source>
        <dbReference type="SAM" id="Phobius"/>
    </source>
</evidence>
<dbReference type="InterPro" id="IPR006860">
    <property type="entry name" value="FecR"/>
</dbReference>
<dbReference type="PANTHER" id="PTHR30273">
    <property type="entry name" value="PERIPLASMIC SIGNAL SENSOR AND SIGMA FACTOR ACTIVATOR FECR-RELATED"/>
    <property type="match status" value="1"/>
</dbReference>
<proteinExistence type="predicted"/>
<comment type="caution">
    <text evidence="4">The sequence shown here is derived from an EMBL/GenBank/DDBJ whole genome shotgun (WGS) entry which is preliminary data.</text>
</comment>
<dbReference type="OrthoDB" id="772265at2"/>
<dbReference type="Pfam" id="PF16344">
    <property type="entry name" value="FecR_C"/>
    <property type="match status" value="1"/>
</dbReference>
<dbReference type="AlphaFoldDB" id="A0A2T5BXQ4"/>
<dbReference type="Proteomes" id="UP000243525">
    <property type="component" value="Unassembled WGS sequence"/>
</dbReference>
<evidence type="ECO:0000259" key="2">
    <source>
        <dbReference type="Pfam" id="PF04773"/>
    </source>
</evidence>
<organism evidence="4 5">
    <name type="scientific">Mangrovibacterium marinum</name>
    <dbReference type="NCBI Taxonomy" id="1639118"/>
    <lineage>
        <taxon>Bacteria</taxon>
        <taxon>Pseudomonadati</taxon>
        <taxon>Bacteroidota</taxon>
        <taxon>Bacteroidia</taxon>
        <taxon>Marinilabiliales</taxon>
        <taxon>Prolixibacteraceae</taxon>
        <taxon>Mangrovibacterium</taxon>
    </lineage>
</organism>
<accession>A0A2T5BXQ4</accession>
<evidence type="ECO:0000313" key="5">
    <source>
        <dbReference type="Proteomes" id="UP000243525"/>
    </source>
</evidence>
<keyword evidence="1" id="KW-1133">Transmembrane helix</keyword>
<dbReference type="InterPro" id="IPR012373">
    <property type="entry name" value="Ferrdict_sens_TM"/>
</dbReference>
<evidence type="ECO:0000313" key="4">
    <source>
        <dbReference type="EMBL" id="PTN05930.1"/>
    </source>
</evidence>
<feature type="domain" description="Protein FecR C-terminal" evidence="3">
    <location>
        <begin position="320"/>
        <end position="388"/>
    </location>
</feature>
<dbReference type="FunFam" id="2.60.120.1440:FF:000001">
    <property type="entry name" value="Putative anti-sigma factor"/>
    <property type="match status" value="1"/>
</dbReference>
<sequence length="393" mass="44247">MSLEKYHFDIAALVGKSLAGQLNQEEQSVLDGWLAESEENREWYAQISAEPFKLKKLEALKQIDSKSAWAGLKKKQRGKKQRRLMPVWIKYAAAVILPIAIVMGYLFSDNLNVFKRNELPEISPGFSQATLVLDNGKAIRLNDIEENALRVETGAELKLSEKHLAYEQLKTEKAAKPVYNQLIVPRGGEYVLTLSDGTEVSLNADSRLRFPVNFEGNIRKVELEGEAYFKVAHNKAKPFIVNAGGMDVRVLGTEFNISAYKDEPAVYTTLVNGSVSASTADGESTILVPGEQAALEIRSGRLTKQTVDVSFATAWRNGRIRFRDRPLDEIMSNVERWYDVKVIYEDDDLRKMTFGCNLDRYSNIEPLLKVFEANGLLTMSINDRVITVRHASH</sequence>
<keyword evidence="5" id="KW-1185">Reference proteome</keyword>
<keyword evidence="1" id="KW-0812">Transmembrane</keyword>
<dbReference type="RefSeq" id="WP_107823687.1">
    <property type="nucleotide sequence ID" value="NZ_QAAD01000025.1"/>
</dbReference>
<dbReference type="Pfam" id="PF04773">
    <property type="entry name" value="FecR"/>
    <property type="match status" value="1"/>
</dbReference>
<gene>
    <name evidence="4" type="ORF">C8N47_12527</name>
</gene>
<reference evidence="4 5" key="1">
    <citation type="submission" date="2018-04" db="EMBL/GenBank/DDBJ databases">
        <title>Genomic Encyclopedia of Archaeal and Bacterial Type Strains, Phase II (KMG-II): from individual species to whole genera.</title>
        <authorList>
            <person name="Goeker M."/>
        </authorList>
    </citation>
    <scope>NUCLEOTIDE SEQUENCE [LARGE SCALE GENOMIC DNA]</scope>
    <source>
        <strain evidence="4 5">DSM 28823</strain>
    </source>
</reference>
<protein>
    <submittedName>
        <fullName evidence="4">FecR family protein</fullName>
    </submittedName>
</protein>
<feature type="transmembrane region" description="Helical" evidence="1">
    <location>
        <begin position="87"/>
        <end position="107"/>
    </location>
</feature>
<dbReference type="InterPro" id="IPR032508">
    <property type="entry name" value="FecR_C"/>
</dbReference>
<evidence type="ECO:0000259" key="3">
    <source>
        <dbReference type="Pfam" id="PF16344"/>
    </source>
</evidence>
<dbReference type="PANTHER" id="PTHR30273:SF2">
    <property type="entry name" value="PROTEIN FECR"/>
    <property type="match status" value="1"/>
</dbReference>
<name>A0A2T5BXQ4_9BACT</name>
<dbReference type="GO" id="GO:0016989">
    <property type="term" value="F:sigma factor antagonist activity"/>
    <property type="evidence" value="ECO:0007669"/>
    <property type="project" value="TreeGrafter"/>
</dbReference>
<dbReference type="Gene3D" id="3.55.50.30">
    <property type="match status" value="1"/>
</dbReference>
<dbReference type="Gene3D" id="2.60.120.1440">
    <property type="match status" value="1"/>
</dbReference>